<dbReference type="SUPFAM" id="SSF52518">
    <property type="entry name" value="Thiamin diphosphate-binding fold (THDP-binding)"/>
    <property type="match status" value="1"/>
</dbReference>
<name>A0ABU4HY35_9ACTN</name>
<evidence type="ECO:0000256" key="3">
    <source>
        <dbReference type="ARBA" id="ARBA00023052"/>
    </source>
</evidence>
<dbReference type="RefSeq" id="WP_318600542.1">
    <property type="nucleotide sequence ID" value="NZ_JAWSTH010000117.1"/>
</dbReference>
<comment type="catalytic activity">
    <reaction evidence="4">
        <text>N(6)-[(R)-lipoyl]-L-lysyl-[protein] + 3-methyl-2-oxobutanoate + H(+) = N(6)-[(R)-S(8)-2-methylpropanoyldihydrolipoyl]-L-lysyl-[protein] + CO2</text>
        <dbReference type="Rhea" id="RHEA:13457"/>
        <dbReference type="Rhea" id="RHEA-COMP:10474"/>
        <dbReference type="Rhea" id="RHEA-COMP:10497"/>
        <dbReference type="ChEBI" id="CHEBI:11851"/>
        <dbReference type="ChEBI" id="CHEBI:15378"/>
        <dbReference type="ChEBI" id="CHEBI:16526"/>
        <dbReference type="ChEBI" id="CHEBI:83099"/>
        <dbReference type="ChEBI" id="CHEBI:83142"/>
        <dbReference type="EC" id="1.2.4.4"/>
    </reaction>
</comment>
<dbReference type="CDD" id="cd02000">
    <property type="entry name" value="TPP_E1_PDC_ADC_BCADC"/>
    <property type="match status" value="1"/>
</dbReference>
<organism evidence="6 7">
    <name type="scientific">Conexibacter stalactiti</name>
    <dbReference type="NCBI Taxonomy" id="1940611"/>
    <lineage>
        <taxon>Bacteria</taxon>
        <taxon>Bacillati</taxon>
        <taxon>Actinomycetota</taxon>
        <taxon>Thermoleophilia</taxon>
        <taxon>Solirubrobacterales</taxon>
        <taxon>Conexibacteraceae</taxon>
        <taxon>Conexibacter</taxon>
    </lineage>
</organism>
<dbReference type="Gene3D" id="3.40.50.970">
    <property type="match status" value="1"/>
</dbReference>
<comment type="cofactor">
    <cofactor evidence="1 4">
        <name>thiamine diphosphate</name>
        <dbReference type="ChEBI" id="CHEBI:58937"/>
    </cofactor>
</comment>
<dbReference type="InterPro" id="IPR050771">
    <property type="entry name" value="Alpha-ketoacid_DH_E1_comp"/>
</dbReference>
<comment type="similarity">
    <text evidence="4">Belongs to the BCKDHA family.</text>
</comment>
<dbReference type="Pfam" id="PF00676">
    <property type="entry name" value="E1_dh"/>
    <property type="match status" value="1"/>
</dbReference>
<feature type="domain" description="Dehydrogenase E1 component" evidence="5">
    <location>
        <begin position="33"/>
        <end position="327"/>
    </location>
</feature>
<protein>
    <recommendedName>
        <fullName evidence="4">2-oxoisovalerate dehydrogenase subunit alpha</fullName>
        <ecNumber evidence="4">1.2.4.4</ecNumber>
    </recommendedName>
    <alternativeName>
        <fullName evidence="4">Branched-chain alpha-keto acid dehydrogenase E1 component alpha chain</fullName>
    </alternativeName>
</protein>
<dbReference type="InterPro" id="IPR029061">
    <property type="entry name" value="THDP-binding"/>
</dbReference>
<evidence type="ECO:0000256" key="1">
    <source>
        <dbReference type="ARBA" id="ARBA00001964"/>
    </source>
</evidence>
<dbReference type="Proteomes" id="UP001284601">
    <property type="component" value="Unassembled WGS sequence"/>
</dbReference>
<sequence>MATQTARPAAAAEEVPDVPVHLTRADRVELLRTMLLMRGIEQRAMNLYRQGRVPGSFYDGYGQEAVSTGATFAMAAEDRICALHRDLAAHVVRGTEPERILAQYMGRATGITRGRDGNVHFGDKERGLVGMVSMLPDMMLVATGMAMAFKLRGEARAALTFFGDGSTSRGDFHEALNWAAVQRLPVIFVLENNQYAYSTPTALQFAVDPVERARAYGMAGETVDGNDPEAMFEATRAARERAVAGGGPTLIEAVTMRMHGHAAHDDMRYVPPEQLAAWRERDPIDLQERRLSALTEPFDAAALRAEVQAEIDAATERALAAPMPSPETALEGIFADEAVPLGDGRAPWSGFAAADATALAQEA</sequence>
<comment type="caution">
    <text evidence="6">The sequence shown here is derived from an EMBL/GenBank/DDBJ whole genome shotgun (WGS) entry which is preliminary data.</text>
</comment>
<reference evidence="6 7" key="2">
    <citation type="submission" date="2023-10" db="EMBL/GenBank/DDBJ databases">
        <authorList>
            <person name="Han X.F."/>
        </authorList>
    </citation>
    <scope>NUCLEOTIDE SEQUENCE [LARGE SCALE GENOMIC DNA]</scope>
    <source>
        <strain evidence="6 7">KCTC 39840</strain>
    </source>
</reference>
<comment type="function">
    <text evidence="4">The branched-chain alpha-keto dehydrogenase complex catalyzes the overall conversion of alpha-keto acids to acyl-CoA and CO(2). It contains multiple copies of three enzymatic components: branched-chain alpha-keto acid decarboxylase (E1), lipoamide acyltransferase (E2) and lipoamide dehydrogenase (E3).</text>
</comment>
<dbReference type="InterPro" id="IPR001017">
    <property type="entry name" value="DH_E1"/>
</dbReference>
<dbReference type="PANTHER" id="PTHR43380">
    <property type="entry name" value="2-OXOISOVALERATE DEHYDROGENASE SUBUNIT ALPHA, MITOCHONDRIAL"/>
    <property type="match status" value="1"/>
</dbReference>
<gene>
    <name evidence="6" type="ORF">R7226_27205</name>
</gene>
<proteinExistence type="inferred from homology"/>
<evidence type="ECO:0000256" key="4">
    <source>
        <dbReference type="RuleBase" id="RU365014"/>
    </source>
</evidence>
<reference evidence="7" key="1">
    <citation type="submission" date="2023-07" db="EMBL/GenBank/DDBJ databases">
        <title>Conexibacter stalactiti sp. nov., isolated from stalactites in a lava cave and emended description of the genus Conexibacter.</title>
        <authorList>
            <person name="Lee S.D."/>
        </authorList>
    </citation>
    <scope>NUCLEOTIDE SEQUENCE [LARGE SCALE GENOMIC DNA]</scope>
    <source>
        <strain evidence="7">KCTC 39840</strain>
    </source>
</reference>
<dbReference type="EMBL" id="JAWSTH010000117">
    <property type="protein sequence ID" value="MDW5598074.1"/>
    <property type="molecule type" value="Genomic_DNA"/>
</dbReference>
<keyword evidence="7" id="KW-1185">Reference proteome</keyword>
<dbReference type="PANTHER" id="PTHR43380:SF1">
    <property type="entry name" value="2-OXOISOVALERATE DEHYDROGENASE SUBUNIT ALPHA, MITOCHONDRIAL"/>
    <property type="match status" value="1"/>
</dbReference>
<keyword evidence="3 4" id="KW-0786">Thiamine pyrophosphate</keyword>
<evidence type="ECO:0000313" key="6">
    <source>
        <dbReference type="EMBL" id="MDW5598074.1"/>
    </source>
</evidence>
<evidence type="ECO:0000259" key="5">
    <source>
        <dbReference type="Pfam" id="PF00676"/>
    </source>
</evidence>
<accession>A0ABU4HY35</accession>
<evidence type="ECO:0000256" key="2">
    <source>
        <dbReference type="ARBA" id="ARBA00023002"/>
    </source>
</evidence>
<evidence type="ECO:0000313" key="7">
    <source>
        <dbReference type="Proteomes" id="UP001284601"/>
    </source>
</evidence>
<keyword evidence="2 4" id="KW-0560">Oxidoreductase</keyword>
<dbReference type="EC" id="1.2.4.4" evidence="4"/>